<evidence type="ECO:0008006" key="3">
    <source>
        <dbReference type="Google" id="ProtNLM"/>
    </source>
</evidence>
<dbReference type="RefSeq" id="WP_361952887.1">
    <property type="nucleotide sequence ID" value="NZ_JBEXVS010000077.1"/>
</dbReference>
<name>A0ABW6N448_9ACTN</name>
<protein>
    <recommendedName>
        <fullName evidence="3">DUF4188 domain-containing protein</fullName>
    </recommendedName>
</protein>
<evidence type="ECO:0000313" key="2">
    <source>
        <dbReference type="Proteomes" id="UP001601422"/>
    </source>
</evidence>
<accession>A0ABW6N448</accession>
<organism evidence="1 2">
    <name type="scientific">Streptomyces tibetensis</name>
    <dbReference type="NCBI Taxonomy" id="2382123"/>
    <lineage>
        <taxon>Bacteria</taxon>
        <taxon>Bacillati</taxon>
        <taxon>Actinomycetota</taxon>
        <taxon>Actinomycetes</taxon>
        <taxon>Kitasatosporales</taxon>
        <taxon>Streptomycetaceae</taxon>
        <taxon>Streptomyces</taxon>
    </lineage>
</organism>
<sequence length="146" mass="16595">MTGHRRVSDPRGQVVLTRFECRGLLSLLLILALHHRVKREVRRVADGYLGHTTLVQWRSRTLLSFSLWDRLDSVYAMGESQRHITASRLPARLRATTSCGIYAYSGEWKQVMFGTPTAAREPLFAAGSTPHADLQTDLHTDRRNHS</sequence>
<reference evidence="1 2" key="1">
    <citation type="submission" date="2024-10" db="EMBL/GenBank/DDBJ databases">
        <title>The Natural Products Discovery Center: Release of the First 8490 Sequenced Strains for Exploring Actinobacteria Biosynthetic Diversity.</title>
        <authorList>
            <person name="Kalkreuter E."/>
            <person name="Kautsar S.A."/>
            <person name="Yang D."/>
            <person name="Bader C.D."/>
            <person name="Teijaro C.N."/>
            <person name="Fluegel L."/>
            <person name="Davis C.M."/>
            <person name="Simpson J.R."/>
            <person name="Lauterbach L."/>
            <person name="Steele A.D."/>
            <person name="Gui C."/>
            <person name="Meng S."/>
            <person name="Li G."/>
            <person name="Viehrig K."/>
            <person name="Ye F."/>
            <person name="Su P."/>
            <person name="Kiefer A.F."/>
            <person name="Nichols A."/>
            <person name="Cepeda A.J."/>
            <person name="Yan W."/>
            <person name="Fan B."/>
            <person name="Jiang Y."/>
            <person name="Adhikari A."/>
            <person name="Zheng C.-J."/>
            <person name="Schuster L."/>
            <person name="Cowan T.M."/>
            <person name="Smanski M.J."/>
            <person name="Chevrette M.G."/>
            <person name="De Carvalho L.P.S."/>
            <person name="Shen B."/>
        </authorList>
    </citation>
    <scope>NUCLEOTIDE SEQUENCE [LARGE SCALE GENOMIC DNA]</scope>
    <source>
        <strain evidence="1 2">NPDC005497</strain>
    </source>
</reference>
<proteinExistence type="predicted"/>
<evidence type="ECO:0000313" key="1">
    <source>
        <dbReference type="EMBL" id="MFF0006625.1"/>
    </source>
</evidence>
<keyword evidence="2" id="KW-1185">Reference proteome</keyword>
<dbReference type="Proteomes" id="UP001601422">
    <property type="component" value="Unassembled WGS sequence"/>
</dbReference>
<gene>
    <name evidence="1" type="ORF">ACFYQT_24690</name>
</gene>
<comment type="caution">
    <text evidence="1">The sequence shown here is derived from an EMBL/GenBank/DDBJ whole genome shotgun (WGS) entry which is preliminary data.</text>
</comment>
<dbReference type="EMBL" id="JBIAJP010000007">
    <property type="protein sequence ID" value="MFF0006625.1"/>
    <property type="molecule type" value="Genomic_DNA"/>
</dbReference>